<evidence type="ECO:0000313" key="9">
    <source>
        <dbReference type="EMBL" id="VFR19751.1"/>
    </source>
</evidence>
<feature type="compositionally biased region" description="Polar residues" evidence="8">
    <location>
        <begin position="11"/>
        <end position="24"/>
    </location>
</feature>
<dbReference type="GO" id="GO:0009082">
    <property type="term" value="P:branched-chain amino acid biosynthetic process"/>
    <property type="evidence" value="ECO:0007669"/>
    <property type="project" value="UniProtKB-KW"/>
</dbReference>
<organism evidence="9">
    <name type="scientific">plant metagenome</name>
    <dbReference type="NCBI Taxonomy" id="1297885"/>
    <lineage>
        <taxon>unclassified sequences</taxon>
        <taxon>metagenomes</taxon>
        <taxon>organismal metagenomes</taxon>
    </lineage>
</organism>
<dbReference type="NCBIfam" id="TIGR01123">
    <property type="entry name" value="ilvE_II"/>
    <property type="match status" value="1"/>
</dbReference>
<dbReference type="PROSITE" id="PS00770">
    <property type="entry name" value="AA_TRANSFER_CLASS_4"/>
    <property type="match status" value="1"/>
</dbReference>
<evidence type="ECO:0000256" key="6">
    <source>
        <dbReference type="ARBA" id="ARBA00022898"/>
    </source>
</evidence>
<evidence type="ECO:0000256" key="8">
    <source>
        <dbReference type="SAM" id="MobiDB-lite"/>
    </source>
</evidence>
<dbReference type="EC" id="2.6.1.42" evidence="9"/>
<dbReference type="GO" id="GO:0004084">
    <property type="term" value="F:branched-chain-amino-acid transaminase activity"/>
    <property type="evidence" value="ECO:0007669"/>
    <property type="project" value="UniProtKB-EC"/>
</dbReference>
<dbReference type="Pfam" id="PF01063">
    <property type="entry name" value="Aminotran_4"/>
    <property type="match status" value="1"/>
</dbReference>
<dbReference type="SUPFAM" id="SSF56752">
    <property type="entry name" value="D-aminoacid aminotransferase-like PLP-dependent enzymes"/>
    <property type="match status" value="1"/>
</dbReference>
<evidence type="ECO:0000256" key="5">
    <source>
        <dbReference type="ARBA" id="ARBA00022679"/>
    </source>
</evidence>
<proteinExistence type="inferred from homology"/>
<dbReference type="InterPro" id="IPR043131">
    <property type="entry name" value="BCAT-like_N"/>
</dbReference>
<dbReference type="InterPro" id="IPR036038">
    <property type="entry name" value="Aminotransferase-like"/>
</dbReference>
<accession>A0A484P3Q1</accession>
<dbReference type="GO" id="GO:0008652">
    <property type="term" value="P:amino acid biosynthetic process"/>
    <property type="evidence" value="ECO:0007669"/>
    <property type="project" value="UniProtKB-KW"/>
</dbReference>
<sequence length="416" mass="45152">MSARRRPRTAPANQLNSISTTQDPKTPPATCAPDDAYALNRSTDFFEHAMSTLADITSSFRTKPSEKARAAADREAILADPGFGKHFTDHMVSIDWTTERGWHDAEVRAYGPLLLDPAASVLHYAQEIFEGLKAYRHADGSIWTFRPQANAERMQRSARRLALPELPTELFVESIRQLVNADAAWVPSAPETSLYLRPFTIANESFLGVRSAQRAAYYVIASPAGPYFAKGVAPVSIWLSTEYARAAKGGTGAAKCGGNYAASLLPQKEAYDNGCAQVLFLDPLEGKYLEELGGMNVFLVKKDGTLVTPELSGSILEGVTRASIIQLARDRGITVEERKVTAQEWRDGMASGDVVEAFACGTAAVVTPIAALKGPGFVAGDENAPAGKLTMSLRQELTDIQYGRRADPHGWMTRLV</sequence>
<evidence type="ECO:0000256" key="7">
    <source>
        <dbReference type="ARBA" id="ARBA00023304"/>
    </source>
</evidence>
<evidence type="ECO:0000256" key="1">
    <source>
        <dbReference type="ARBA" id="ARBA00001933"/>
    </source>
</evidence>
<feature type="region of interest" description="Disordered" evidence="8">
    <location>
        <begin position="1"/>
        <end position="29"/>
    </location>
</feature>
<dbReference type="AlphaFoldDB" id="A0A484P3Q1"/>
<comment type="similarity">
    <text evidence="2">Belongs to the class-IV pyridoxal-phosphate-dependent aminotransferase family.</text>
</comment>
<comment type="cofactor">
    <cofactor evidence="1">
        <name>pyridoxal 5'-phosphate</name>
        <dbReference type="ChEBI" id="CHEBI:597326"/>
    </cofactor>
</comment>
<dbReference type="InterPro" id="IPR001544">
    <property type="entry name" value="Aminotrans_IV"/>
</dbReference>
<dbReference type="InterPro" id="IPR043132">
    <property type="entry name" value="BCAT-like_C"/>
</dbReference>
<dbReference type="InterPro" id="IPR005786">
    <property type="entry name" value="B_amino_transII"/>
</dbReference>
<gene>
    <name evidence="9" type="ORF">AMP9_3385</name>
</gene>
<dbReference type="PANTHER" id="PTHR11825">
    <property type="entry name" value="SUBGROUP IIII AMINOTRANSFERASE"/>
    <property type="match status" value="1"/>
</dbReference>
<evidence type="ECO:0000256" key="3">
    <source>
        <dbReference type="ARBA" id="ARBA00022576"/>
    </source>
</evidence>
<evidence type="ECO:0000256" key="4">
    <source>
        <dbReference type="ARBA" id="ARBA00022605"/>
    </source>
</evidence>
<keyword evidence="4" id="KW-0028">Amino-acid biosynthesis</keyword>
<dbReference type="EMBL" id="CAADHY010000014">
    <property type="protein sequence ID" value="VFR19751.1"/>
    <property type="molecule type" value="Genomic_DNA"/>
</dbReference>
<dbReference type="PANTHER" id="PTHR11825:SF44">
    <property type="entry name" value="BRANCHED-CHAIN-AMINO-ACID AMINOTRANSFERASE"/>
    <property type="match status" value="1"/>
</dbReference>
<keyword evidence="5 9" id="KW-0808">Transferase</keyword>
<dbReference type="Gene3D" id="3.30.470.10">
    <property type="match status" value="1"/>
</dbReference>
<dbReference type="NCBIfam" id="NF009897">
    <property type="entry name" value="PRK13357.1"/>
    <property type="match status" value="1"/>
</dbReference>
<name>A0A484P3Q1_9ZZZZ</name>
<evidence type="ECO:0000256" key="2">
    <source>
        <dbReference type="ARBA" id="ARBA00009320"/>
    </source>
</evidence>
<protein>
    <submittedName>
        <fullName evidence="9">Branched-chain amino acid aminotransferase</fullName>
        <ecNumber evidence="9">2.6.1.42</ecNumber>
    </submittedName>
</protein>
<dbReference type="InterPro" id="IPR018300">
    <property type="entry name" value="Aminotrans_IV_CS"/>
</dbReference>
<dbReference type="PIRSF" id="PIRSF006468">
    <property type="entry name" value="BCAT1"/>
    <property type="match status" value="1"/>
</dbReference>
<keyword evidence="6" id="KW-0663">Pyridoxal phosphate</keyword>
<dbReference type="InterPro" id="IPR033939">
    <property type="entry name" value="BCAT_family"/>
</dbReference>
<dbReference type="Gene3D" id="3.20.10.10">
    <property type="entry name" value="D-amino Acid Aminotransferase, subunit A, domain 2"/>
    <property type="match status" value="1"/>
</dbReference>
<dbReference type="CDD" id="cd01557">
    <property type="entry name" value="BCAT_beta_family"/>
    <property type="match status" value="1"/>
</dbReference>
<reference evidence="9" key="1">
    <citation type="submission" date="2019-03" db="EMBL/GenBank/DDBJ databases">
        <authorList>
            <person name="Danneels B."/>
        </authorList>
    </citation>
    <scope>NUCLEOTIDE SEQUENCE</scope>
</reference>
<keyword evidence="3 9" id="KW-0032">Aminotransferase</keyword>
<keyword evidence="7" id="KW-0100">Branched-chain amino acid biosynthesis</keyword>